<dbReference type="Gene3D" id="3.80.10.10">
    <property type="entry name" value="Ribonuclease Inhibitor"/>
    <property type="match status" value="1"/>
</dbReference>
<feature type="compositionally biased region" description="Basic residues" evidence="1">
    <location>
        <begin position="1"/>
        <end position="14"/>
    </location>
</feature>
<name>A0A1E3P0Q0_WICAA</name>
<reference evidence="2 3" key="1">
    <citation type="journal article" date="2016" name="Proc. Natl. Acad. Sci. U.S.A.">
        <title>Comparative genomics of biotechnologically important yeasts.</title>
        <authorList>
            <person name="Riley R."/>
            <person name="Haridas S."/>
            <person name="Wolfe K.H."/>
            <person name="Lopes M.R."/>
            <person name="Hittinger C.T."/>
            <person name="Goeker M."/>
            <person name="Salamov A.A."/>
            <person name="Wisecaver J.H."/>
            <person name="Long T.M."/>
            <person name="Calvey C.H."/>
            <person name="Aerts A.L."/>
            <person name="Barry K.W."/>
            <person name="Choi C."/>
            <person name="Clum A."/>
            <person name="Coughlan A.Y."/>
            <person name="Deshpande S."/>
            <person name="Douglass A.P."/>
            <person name="Hanson S.J."/>
            <person name="Klenk H.-P."/>
            <person name="LaButti K.M."/>
            <person name="Lapidus A."/>
            <person name="Lindquist E.A."/>
            <person name="Lipzen A.M."/>
            <person name="Meier-Kolthoff J.P."/>
            <person name="Ohm R.A."/>
            <person name="Otillar R.P."/>
            <person name="Pangilinan J.L."/>
            <person name="Peng Y."/>
            <person name="Rokas A."/>
            <person name="Rosa C.A."/>
            <person name="Scheuner C."/>
            <person name="Sibirny A.A."/>
            <person name="Slot J.C."/>
            <person name="Stielow J.B."/>
            <person name="Sun H."/>
            <person name="Kurtzman C.P."/>
            <person name="Blackwell M."/>
            <person name="Grigoriev I.V."/>
            <person name="Jeffries T.W."/>
        </authorList>
    </citation>
    <scope>NUCLEOTIDE SEQUENCE [LARGE SCALE GENOMIC DNA]</scope>
    <source>
        <strain evidence="3">ATCC 58044 / CBS 1984 / NCYC 433 / NRRL Y-366-8</strain>
    </source>
</reference>
<protein>
    <recommendedName>
        <fullName evidence="4">F-box domain-containing protein</fullName>
    </recommendedName>
</protein>
<evidence type="ECO:0008006" key="4">
    <source>
        <dbReference type="Google" id="ProtNLM"/>
    </source>
</evidence>
<dbReference type="OrthoDB" id="2125396at2759"/>
<dbReference type="STRING" id="683960.A0A1E3P0Q0"/>
<dbReference type="SUPFAM" id="SSF52047">
    <property type="entry name" value="RNI-like"/>
    <property type="match status" value="1"/>
</dbReference>
<dbReference type="Proteomes" id="UP000094112">
    <property type="component" value="Unassembled WGS sequence"/>
</dbReference>
<keyword evidence="3" id="KW-1185">Reference proteome</keyword>
<sequence length="463" mass="53115">MANKRRPKKARVPYRRYGPGGVIIRSDNNNKTHGSSDDEDEEEEEVKQSDVVKSGHYDLSSTSAYSSTWPVSKFQKIDVLKFAIIGEKIKKGELVEFPVDFGHSNHQNMTSTDDKNLKLPVEILHLILKYVEKIDPKYLRVCKLFYHLYAPILYERPQLDSYNFFQFVETLSSIKNKVGKLVKVLDLSTIIQSGKNSYVSKLLRRCSANLEVFVAPQTSFGYAPLVSLRGCKKIKVLDLRLVSETMNLKELFYSIKNSTDLTHLSFPRSSITCETYDDTFWPPNLWYLRLSGGISDDFIMSSTLPKSITRLEFAHCPLLKEFAMYQLLAKFGENLTHLSIQYPMPGLNEQSMDYIFTYCPNLLFLQVTVDYCSRFLFSEDLLPKLFNKERPLKTLWIDSSGALGQGTKIHPDDLTIALMEDRLPCLKNIRITSKLGWDLNSDDVGDLINVLEERDGGLYINYH</sequence>
<dbReference type="GeneID" id="30203668"/>
<evidence type="ECO:0000256" key="1">
    <source>
        <dbReference type="SAM" id="MobiDB-lite"/>
    </source>
</evidence>
<dbReference type="InterPro" id="IPR032675">
    <property type="entry name" value="LRR_dom_sf"/>
</dbReference>
<organism evidence="2 3">
    <name type="scientific">Wickerhamomyces anomalus (strain ATCC 58044 / CBS 1984 / NCYC 433 / NRRL Y-366-8)</name>
    <name type="common">Yeast</name>
    <name type="synonym">Hansenula anomala</name>
    <dbReference type="NCBI Taxonomy" id="683960"/>
    <lineage>
        <taxon>Eukaryota</taxon>
        <taxon>Fungi</taxon>
        <taxon>Dikarya</taxon>
        <taxon>Ascomycota</taxon>
        <taxon>Saccharomycotina</taxon>
        <taxon>Saccharomycetes</taxon>
        <taxon>Phaffomycetales</taxon>
        <taxon>Wickerhamomycetaceae</taxon>
        <taxon>Wickerhamomyces</taxon>
    </lineage>
</organism>
<proteinExistence type="predicted"/>
<gene>
    <name evidence="2" type="ORF">WICANDRAFT_93605</name>
</gene>
<accession>A0A1E3P0Q0</accession>
<dbReference type="AlphaFoldDB" id="A0A1E3P0Q0"/>
<dbReference type="EMBL" id="KV454211">
    <property type="protein sequence ID" value="ODQ58898.1"/>
    <property type="molecule type" value="Genomic_DNA"/>
</dbReference>
<evidence type="ECO:0000313" key="2">
    <source>
        <dbReference type="EMBL" id="ODQ58898.1"/>
    </source>
</evidence>
<dbReference type="RefSeq" id="XP_019038105.1">
    <property type="nucleotide sequence ID" value="XM_019186422.1"/>
</dbReference>
<feature type="region of interest" description="Disordered" evidence="1">
    <location>
        <begin position="1"/>
        <end position="51"/>
    </location>
</feature>
<evidence type="ECO:0000313" key="3">
    <source>
        <dbReference type="Proteomes" id="UP000094112"/>
    </source>
</evidence>